<dbReference type="SUPFAM" id="SSF56104">
    <property type="entry name" value="SAICAR synthase-like"/>
    <property type="match status" value="1"/>
</dbReference>
<dbReference type="HAMAP" id="MF_00137">
    <property type="entry name" value="SAICAR_synth"/>
    <property type="match status" value="1"/>
</dbReference>
<keyword evidence="4 8" id="KW-0547">Nucleotide-binding</keyword>
<evidence type="ECO:0000256" key="3">
    <source>
        <dbReference type="ARBA" id="ARBA00022598"/>
    </source>
</evidence>
<evidence type="ECO:0000259" key="9">
    <source>
        <dbReference type="Pfam" id="PF01259"/>
    </source>
</evidence>
<evidence type="ECO:0000256" key="8">
    <source>
        <dbReference type="HAMAP-Rule" id="MF_00137"/>
    </source>
</evidence>
<dbReference type="UniPathway" id="UPA00074">
    <property type="reaction ID" value="UER00131"/>
</dbReference>
<comment type="similarity">
    <text evidence="2 8">Belongs to the SAICAR synthetase family.</text>
</comment>
<dbReference type="GO" id="GO:0006189">
    <property type="term" value="P:'de novo' IMP biosynthetic process"/>
    <property type="evidence" value="ECO:0007669"/>
    <property type="project" value="UniProtKB-UniRule"/>
</dbReference>
<dbReference type="PANTHER" id="PTHR43700">
    <property type="entry name" value="PHOSPHORIBOSYLAMINOIMIDAZOLE-SUCCINOCARBOXAMIDE SYNTHASE"/>
    <property type="match status" value="1"/>
</dbReference>
<dbReference type="GO" id="GO:0005737">
    <property type="term" value="C:cytoplasm"/>
    <property type="evidence" value="ECO:0007669"/>
    <property type="project" value="TreeGrafter"/>
</dbReference>
<dbReference type="CDD" id="cd01414">
    <property type="entry name" value="SAICAR_synt_Sc"/>
    <property type="match status" value="1"/>
</dbReference>
<dbReference type="RefSeq" id="WP_091526830.1">
    <property type="nucleotide sequence ID" value="NZ_LT629772.1"/>
</dbReference>
<dbReference type="GO" id="GO:0004639">
    <property type="term" value="F:phosphoribosylaminoimidazolesuccinocarboxamide synthase activity"/>
    <property type="evidence" value="ECO:0007669"/>
    <property type="project" value="UniProtKB-UniRule"/>
</dbReference>
<gene>
    <name evidence="8" type="primary">purC</name>
    <name evidence="10" type="ORF">SAMN04489812_3564</name>
</gene>
<evidence type="ECO:0000256" key="7">
    <source>
        <dbReference type="ARBA" id="ARBA00048475"/>
    </source>
</evidence>
<name>A0A1H1WAG0_9ACTN</name>
<evidence type="ECO:0000313" key="10">
    <source>
        <dbReference type="EMBL" id="SDS94093.1"/>
    </source>
</evidence>
<proteinExistence type="inferred from homology"/>
<dbReference type="InterPro" id="IPR028923">
    <property type="entry name" value="SAICAR_synt/ADE2_N"/>
</dbReference>
<evidence type="ECO:0000313" key="11">
    <source>
        <dbReference type="Proteomes" id="UP000199103"/>
    </source>
</evidence>
<dbReference type="EC" id="6.3.2.6" evidence="8"/>
<comment type="catalytic activity">
    <reaction evidence="7 8">
        <text>5-amino-1-(5-phospho-D-ribosyl)imidazole-4-carboxylate + L-aspartate + ATP = (2S)-2-[5-amino-1-(5-phospho-beta-D-ribosyl)imidazole-4-carboxamido]succinate + ADP + phosphate + 2 H(+)</text>
        <dbReference type="Rhea" id="RHEA:22628"/>
        <dbReference type="ChEBI" id="CHEBI:15378"/>
        <dbReference type="ChEBI" id="CHEBI:29991"/>
        <dbReference type="ChEBI" id="CHEBI:30616"/>
        <dbReference type="ChEBI" id="CHEBI:43474"/>
        <dbReference type="ChEBI" id="CHEBI:58443"/>
        <dbReference type="ChEBI" id="CHEBI:77657"/>
        <dbReference type="ChEBI" id="CHEBI:456216"/>
        <dbReference type="EC" id="6.3.2.6"/>
    </reaction>
</comment>
<dbReference type="EMBL" id="LT629772">
    <property type="protein sequence ID" value="SDS94093.1"/>
    <property type="molecule type" value="Genomic_DNA"/>
</dbReference>
<keyword evidence="3 8" id="KW-0436">Ligase</keyword>
<evidence type="ECO:0000256" key="5">
    <source>
        <dbReference type="ARBA" id="ARBA00022755"/>
    </source>
</evidence>
<protein>
    <recommendedName>
        <fullName evidence="8">Phosphoribosylaminoimidazole-succinocarboxamide synthase</fullName>
        <ecNumber evidence="8">6.3.2.6</ecNumber>
    </recommendedName>
    <alternativeName>
        <fullName evidence="8">SAICAR synthetase</fullName>
    </alternativeName>
</protein>
<accession>A0A1H1WAG0</accession>
<dbReference type="AlphaFoldDB" id="A0A1H1WAG0"/>
<dbReference type="OrthoDB" id="9801549at2"/>
<feature type="domain" description="SAICAR synthetase/ADE2 N-terminal" evidence="9">
    <location>
        <begin position="91"/>
        <end position="327"/>
    </location>
</feature>
<dbReference type="STRING" id="630515.SAMN04489812_3564"/>
<comment type="pathway">
    <text evidence="1 8">Purine metabolism; IMP biosynthesis via de novo pathway; 5-amino-1-(5-phospho-D-ribosyl)imidazole-4-carboxamide from 5-amino-1-(5-phospho-D-ribosyl)imidazole-4-carboxylate: step 1/2.</text>
</comment>
<dbReference type="Proteomes" id="UP000199103">
    <property type="component" value="Chromosome I"/>
</dbReference>
<evidence type="ECO:0000256" key="4">
    <source>
        <dbReference type="ARBA" id="ARBA00022741"/>
    </source>
</evidence>
<organism evidence="10 11">
    <name type="scientific">Microlunatus soli</name>
    <dbReference type="NCBI Taxonomy" id="630515"/>
    <lineage>
        <taxon>Bacteria</taxon>
        <taxon>Bacillati</taxon>
        <taxon>Actinomycetota</taxon>
        <taxon>Actinomycetes</taxon>
        <taxon>Propionibacteriales</taxon>
        <taxon>Propionibacteriaceae</taxon>
        <taxon>Microlunatus</taxon>
    </lineage>
</organism>
<keyword evidence="6 8" id="KW-0067">ATP-binding</keyword>
<dbReference type="PANTHER" id="PTHR43700:SF1">
    <property type="entry name" value="PHOSPHORIBOSYLAMINOIMIDAZOLE-SUCCINOCARBOXAMIDE SYNTHASE"/>
    <property type="match status" value="1"/>
</dbReference>
<evidence type="ECO:0000256" key="6">
    <source>
        <dbReference type="ARBA" id="ARBA00022840"/>
    </source>
</evidence>
<dbReference type="Gene3D" id="3.30.470.20">
    <property type="entry name" value="ATP-grasp fold, B domain"/>
    <property type="match status" value="1"/>
</dbReference>
<dbReference type="GO" id="GO:0005524">
    <property type="term" value="F:ATP binding"/>
    <property type="evidence" value="ECO:0007669"/>
    <property type="project" value="UniProtKB-KW"/>
</dbReference>
<dbReference type="Pfam" id="PF01259">
    <property type="entry name" value="SAICAR_synt"/>
    <property type="match status" value="1"/>
</dbReference>
<evidence type="ECO:0000256" key="1">
    <source>
        <dbReference type="ARBA" id="ARBA00004672"/>
    </source>
</evidence>
<evidence type="ECO:0000256" key="2">
    <source>
        <dbReference type="ARBA" id="ARBA00010190"/>
    </source>
</evidence>
<reference evidence="10 11" key="1">
    <citation type="submission" date="2016-10" db="EMBL/GenBank/DDBJ databases">
        <authorList>
            <person name="de Groot N.N."/>
        </authorList>
    </citation>
    <scope>NUCLEOTIDE SEQUENCE [LARGE SCALE GENOMIC DNA]</scope>
    <source>
        <strain evidence="10 11">DSM 21800</strain>
    </source>
</reference>
<keyword evidence="11" id="KW-1185">Reference proteome</keyword>
<dbReference type="Gene3D" id="3.30.200.20">
    <property type="entry name" value="Phosphorylase Kinase, domain 1"/>
    <property type="match status" value="1"/>
</dbReference>
<sequence length="380" mass="42906">MPLDEVAAIAGTADREIRRAQLIEHRRRLAQAAHRAAARVDAMDRMIEREDVVESALRVDEGAPLLTDRRMAKELHGTLDRTDFGHLGVRHEGKVRDSYVDGDVRTIVTTDRLSAFDRYVGTIPFKGQILNAIANYWFDATADIVSNHLLEVPDPNVWRVRECTPIPLEFVVRGYATGVTNTSLWVNYEAGERNIAGNLLPEGLRRNERLPAPILTPTTKFEIRDRNLSRADAIADGLVTAELFDRCADVCFRLFARGTELAARRGLILVDTKYELGLLGDEIVLIDEIHTPDSSRYWYADRYDELFQSGEEQRSLDKEPLREWLVERGFHGEGEAPVLTDEVRIATATRYILLAEELTQQPFQAAELTAADRVARALES</sequence>
<keyword evidence="5 8" id="KW-0658">Purine biosynthesis</keyword>